<dbReference type="EMBL" id="PTRA01000002">
    <property type="protein sequence ID" value="PQA56964.1"/>
    <property type="molecule type" value="Genomic_DNA"/>
</dbReference>
<keyword evidence="6" id="KW-1185">Reference proteome</keyword>
<dbReference type="InterPro" id="IPR036291">
    <property type="entry name" value="NAD(P)-bd_dom_sf"/>
</dbReference>
<dbReference type="Pfam" id="PF00106">
    <property type="entry name" value="adh_short"/>
    <property type="match status" value="1"/>
</dbReference>
<keyword evidence="3" id="KW-0560">Oxidoreductase</keyword>
<dbReference type="RefSeq" id="WP_104714538.1">
    <property type="nucleotide sequence ID" value="NZ_PTRA01000002.1"/>
</dbReference>
<keyword evidence="2" id="KW-0521">NADP</keyword>
<dbReference type="OrthoDB" id="5786478at2"/>
<evidence type="ECO:0000256" key="4">
    <source>
        <dbReference type="RuleBase" id="RU000363"/>
    </source>
</evidence>
<protein>
    <submittedName>
        <fullName evidence="5">Short-chain dehydrogenase</fullName>
    </submittedName>
</protein>
<dbReference type="Gene3D" id="3.40.50.720">
    <property type="entry name" value="NAD(P)-binding Rossmann-like Domain"/>
    <property type="match status" value="1"/>
</dbReference>
<dbReference type="InterPro" id="IPR002347">
    <property type="entry name" value="SDR_fam"/>
</dbReference>
<name>A0A2S7IK80_9BACT</name>
<evidence type="ECO:0000256" key="2">
    <source>
        <dbReference type="ARBA" id="ARBA00022857"/>
    </source>
</evidence>
<evidence type="ECO:0000256" key="1">
    <source>
        <dbReference type="ARBA" id="ARBA00006484"/>
    </source>
</evidence>
<evidence type="ECO:0000313" key="5">
    <source>
        <dbReference type="EMBL" id="PQA56964.1"/>
    </source>
</evidence>
<dbReference type="PRINTS" id="PR00081">
    <property type="entry name" value="GDHRDH"/>
</dbReference>
<comment type="similarity">
    <text evidence="1 4">Belongs to the short-chain dehydrogenases/reductases (SDR) family.</text>
</comment>
<dbReference type="GO" id="GO:0016616">
    <property type="term" value="F:oxidoreductase activity, acting on the CH-OH group of donors, NAD or NADP as acceptor"/>
    <property type="evidence" value="ECO:0007669"/>
    <property type="project" value="InterPro"/>
</dbReference>
<organism evidence="5 6">
    <name type="scientific">Siphonobacter curvatus</name>
    <dbReference type="NCBI Taxonomy" id="2094562"/>
    <lineage>
        <taxon>Bacteria</taxon>
        <taxon>Pseudomonadati</taxon>
        <taxon>Bacteroidota</taxon>
        <taxon>Cytophagia</taxon>
        <taxon>Cytophagales</taxon>
        <taxon>Cytophagaceae</taxon>
        <taxon>Siphonobacter</taxon>
    </lineage>
</organism>
<accession>A0A2S7IK80</accession>
<dbReference type="SUPFAM" id="SSF51735">
    <property type="entry name" value="NAD(P)-binding Rossmann-fold domains"/>
    <property type="match status" value="1"/>
</dbReference>
<evidence type="ECO:0000256" key="3">
    <source>
        <dbReference type="ARBA" id="ARBA00023002"/>
    </source>
</evidence>
<dbReference type="InterPro" id="IPR045313">
    <property type="entry name" value="CBR1-like"/>
</dbReference>
<reference evidence="6" key="1">
    <citation type="submission" date="2018-02" db="EMBL/GenBank/DDBJ databases">
        <title>Genome sequencing of Solimonas sp. HR-BB.</title>
        <authorList>
            <person name="Lee Y."/>
            <person name="Jeon C.O."/>
        </authorList>
    </citation>
    <scope>NUCLEOTIDE SEQUENCE [LARGE SCALE GENOMIC DNA]</scope>
    <source>
        <strain evidence="6">HR-U</strain>
    </source>
</reference>
<dbReference type="PANTHER" id="PTHR43490">
    <property type="entry name" value="(+)-NEOMENTHOL DEHYDROGENASE"/>
    <property type="match status" value="1"/>
</dbReference>
<dbReference type="CDD" id="cd05324">
    <property type="entry name" value="carb_red_PTCR-like_SDR_c"/>
    <property type="match status" value="1"/>
</dbReference>
<evidence type="ECO:0000313" key="6">
    <source>
        <dbReference type="Proteomes" id="UP000239590"/>
    </source>
</evidence>
<proteinExistence type="inferred from homology"/>
<dbReference type="PANTHER" id="PTHR43490:SF99">
    <property type="entry name" value="SHORT-CHAIN DEHYDROGENASE_REDUCTASE"/>
    <property type="match status" value="1"/>
</dbReference>
<gene>
    <name evidence="5" type="ORF">C5O19_16665</name>
</gene>
<sequence length="245" mass="26516">MKVALVTGANKGIGLEVAKQIAQKGFQVYLGSRDLAKGVQAVEKLQAEGFSNVEAIALDVTDEASVQAARERIGQQTEVLDILVNNAGISGGFEQSALGSPIEQFQTVYDTNLFGVIRVTQVFIDLLRKAAEPRIVNVSTSMASLTLAADLTSESYPTRFVAYQSSKTALNMYTINLAYELRHTSFKVNAVCPGYTQTDFTNHHGTSTVAQAGERIVKYATIGSDGPTGKFFSEEYFPEPANCPW</sequence>
<dbReference type="Proteomes" id="UP000239590">
    <property type="component" value="Unassembled WGS sequence"/>
</dbReference>
<dbReference type="PRINTS" id="PR00080">
    <property type="entry name" value="SDRFAMILY"/>
</dbReference>
<comment type="caution">
    <text evidence="5">The sequence shown here is derived from an EMBL/GenBank/DDBJ whole genome shotgun (WGS) entry which is preliminary data.</text>
</comment>
<dbReference type="AlphaFoldDB" id="A0A2S7IK80"/>